<evidence type="ECO:0000259" key="1">
    <source>
        <dbReference type="Pfam" id="PF17906"/>
    </source>
</evidence>
<organism evidence="2 3">
    <name type="scientific">Octopus vulgaris</name>
    <name type="common">Common octopus</name>
    <dbReference type="NCBI Taxonomy" id="6645"/>
    <lineage>
        <taxon>Eukaryota</taxon>
        <taxon>Metazoa</taxon>
        <taxon>Spiralia</taxon>
        <taxon>Lophotrochozoa</taxon>
        <taxon>Mollusca</taxon>
        <taxon>Cephalopoda</taxon>
        <taxon>Coleoidea</taxon>
        <taxon>Octopodiformes</taxon>
        <taxon>Octopoda</taxon>
        <taxon>Incirrata</taxon>
        <taxon>Octopodidae</taxon>
        <taxon>Octopus</taxon>
    </lineage>
</organism>
<feature type="domain" description="Mos1 transposase HTH" evidence="1">
    <location>
        <begin position="24"/>
        <end position="70"/>
    </location>
</feature>
<dbReference type="EMBL" id="OX597817">
    <property type="protein sequence ID" value="CAI9721525.1"/>
    <property type="molecule type" value="Genomic_DNA"/>
</dbReference>
<dbReference type="InterPro" id="IPR036397">
    <property type="entry name" value="RNaseH_sf"/>
</dbReference>
<sequence>MPKMKELDKIRLQRQVFSMKLQNRDFRDMIFLHYCEGKTVAESQEVLHEVFQDQSPPYCTVEFWFKEFEQTNECADSEILNTTVTPQNIEAVKLLLKEDSRVTYKELESVLNIGSESVRSILHDYLYVRKLNMCWVPQILSEEQKLARMEWCEFMLKKFQNGAHQKIENIVLGVEFQLYQYTESKKPSTVWTFLDEDYYLKWKHPPNVQKKTIVNFFSKSGNLATILLKDKSKVNPSWYLTKCLPELFEKIKEVRKDSGLQGILLHHSNINVLTAAVTMDCLAENSIQLITHPAHSPDLSPWDYFVYPKVKKDLIGIKFNKPGDALSAFIQATMLLTPQDWIECFESWFKHMELCVESQGNYFKLLVILHNSRKCFESFLLANNKYLFHMTIHKITLVQLPTLTNKVHYVMAV</sequence>
<reference evidence="2" key="1">
    <citation type="submission" date="2023-08" db="EMBL/GenBank/DDBJ databases">
        <authorList>
            <person name="Alioto T."/>
            <person name="Alioto T."/>
            <person name="Gomez Garrido J."/>
        </authorList>
    </citation>
    <scope>NUCLEOTIDE SEQUENCE</scope>
</reference>
<dbReference type="InterPro" id="IPR041426">
    <property type="entry name" value="Mos1_HTH"/>
</dbReference>
<protein>
    <recommendedName>
        <fullName evidence="1">Mos1 transposase HTH domain-containing protein</fullName>
    </recommendedName>
</protein>
<dbReference type="AlphaFoldDB" id="A0AA36ASJ2"/>
<name>A0AA36ASJ2_OCTVU</name>
<dbReference type="Gene3D" id="1.10.10.1450">
    <property type="match status" value="1"/>
</dbReference>
<dbReference type="Proteomes" id="UP001162480">
    <property type="component" value="Chromosome 4"/>
</dbReference>
<evidence type="ECO:0000313" key="3">
    <source>
        <dbReference type="Proteomes" id="UP001162480"/>
    </source>
</evidence>
<gene>
    <name evidence="2" type="ORF">OCTVUL_1B008920</name>
</gene>
<dbReference type="InterPro" id="IPR052709">
    <property type="entry name" value="Transposase-MT_Hybrid"/>
</dbReference>
<dbReference type="PANTHER" id="PTHR46060:SF1">
    <property type="entry name" value="MARINER MOS1 TRANSPOSASE-LIKE PROTEIN"/>
    <property type="match status" value="1"/>
</dbReference>
<dbReference type="GO" id="GO:0003676">
    <property type="term" value="F:nucleic acid binding"/>
    <property type="evidence" value="ECO:0007669"/>
    <property type="project" value="InterPro"/>
</dbReference>
<keyword evidence="3" id="KW-1185">Reference proteome</keyword>
<accession>A0AA36ASJ2</accession>
<evidence type="ECO:0000313" key="2">
    <source>
        <dbReference type="EMBL" id="CAI9721525.1"/>
    </source>
</evidence>
<dbReference type="Gene3D" id="3.30.420.10">
    <property type="entry name" value="Ribonuclease H-like superfamily/Ribonuclease H"/>
    <property type="match status" value="1"/>
</dbReference>
<proteinExistence type="predicted"/>
<dbReference type="PANTHER" id="PTHR46060">
    <property type="entry name" value="MARINER MOS1 TRANSPOSASE-LIKE PROTEIN"/>
    <property type="match status" value="1"/>
</dbReference>
<dbReference type="Pfam" id="PF17906">
    <property type="entry name" value="HTH_48"/>
    <property type="match status" value="1"/>
</dbReference>